<comment type="caution">
    <text evidence="2">The sequence shown here is derived from an EMBL/GenBank/DDBJ whole genome shotgun (WGS) entry which is preliminary data.</text>
</comment>
<organism evidence="2 3">
    <name type="scientific">Xylanibacter muris</name>
    <dbReference type="NCBI Taxonomy" id="2736290"/>
    <lineage>
        <taxon>Bacteria</taxon>
        <taxon>Pseudomonadati</taxon>
        <taxon>Bacteroidota</taxon>
        <taxon>Bacteroidia</taxon>
        <taxon>Bacteroidales</taxon>
        <taxon>Prevotellaceae</taxon>
        <taxon>Xylanibacter</taxon>
    </lineage>
</organism>
<keyword evidence="3" id="KW-1185">Reference proteome</keyword>
<name>A0ABX2AK36_9BACT</name>
<feature type="signal peptide" evidence="1">
    <location>
        <begin position="1"/>
        <end position="27"/>
    </location>
</feature>
<evidence type="ECO:0000256" key="1">
    <source>
        <dbReference type="SAM" id="SignalP"/>
    </source>
</evidence>
<protein>
    <submittedName>
        <fullName evidence="2">Uncharacterized protein</fullName>
    </submittedName>
</protein>
<feature type="chain" id="PRO_5046050405" evidence="1">
    <location>
        <begin position="28"/>
        <end position="199"/>
    </location>
</feature>
<keyword evidence="1" id="KW-0732">Signal</keyword>
<reference evidence="2 3" key="1">
    <citation type="submission" date="2020-05" db="EMBL/GenBank/DDBJ databases">
        <title>Distinct polysaccharide utilization as determinants for interspecies competition between intestinal Prevotella spp.</title>
        <authorList>
            <person name="Galvez E.J.C."/>
            <person name="Iljazovic A."/>
            <person name="Strowig T."/>
        </authorList>
    </citation>
    <scope>NUCLEOTIDE SEQUENCE [LARGE SCALE GENOMIC DNA]</scope>
    <source>
        <strain evidence="2 3">PMUR</strain>
    </source>
</reference>
<sequence length="199" mass="21982">MKNMIMYFIKRSGIVSAALLLCMSANAAAISDSTGVDNDEPVAVLNNTTRSTTTYIGFDNGYSQKVTDKITSRLRITKISTQGQEAEYVLDIALISYKRMPVKSKGKAVFYVGGKPLDIYNVGMYQDKADMNKYRRFPNRVSFRMPESQMKRLASGSITKIGFANNSGKIWNLTIRNNGFTQALVRALGMVGGFDSAVI</sequence>
<gene>
    <name evidence="2" type="ORF">HPS56_04130</name>
</gene>
<dbReference type="RefSeq" id="WP_172274332.1">
    <property type="nucleotide sequence ID" value="NZ_CASGMU010000016.1"/>
</dbReference>
<proteinExistence type="predicted"/>
<evidence type="ECO:0000313" key="3">
    <source>
        <dbReference type="Proteomes" id="UP000714420"/>
    </source>
</evidence>
<accession>A0ABX2AK36</accession>
<evidence type="ECO:0000313" key="2">
    <source>
        <dbReference type="EMBL" id="NPD91549.1"/>
    </source>
</evidence>
<dbReference type="EMBL" id="JABKKF010000003">
    <property type="protein sequence ID" value="NPD91549.1"/>
    <property type="molecule type" value="Genomic_DNA"/>
</dbReference>
<dbReference type="Proteomes" id="UP000714420">
    <property type="component" value="Unassembled WGS sequence"/>
</dbReference>